<keyword evidence="2" id="KW-0378">Hydrolase</keyword>
<proteinExistence type="predicted"/>
<evidence type="ECO:0000259" key="1">
    <source>
        <dbReference type="Pfam" id="PF14338"/>
    </source>
</evidence>
<dbReference type="Pfam" id="PF14338">
    <property type="entry name" value="Mrr_N"/>
    <property type="match status" value="1"/>
</dbReference>
<evidence type="ECO:0000313" key="3">
    <source>
        <dbReference type="Proteomes" id="UP001138621"/>
    </source>
</evidence>
<organism evidence="2 3">
    <name type="scientific">Stutzerimonas stutzeri</name>
    <name type="common">Pseudomonas stutzeri</name>
    <dbReference type="NCBI Taxonomy" id="316"/>
    <lineage>
        <taxon>Bacteria</taxon>
        <taxon>Pseudomonadati</taxon>
        <taxon>Pseudomonadota</taxon>
        <taxon>Gammaproteobacteria</taxon>
        <taxon>Pseudomonadales</taxon>
        <taxon>Pseudomonadaceae</taxon>
        <taxon>Stutzerimonas</taxon>
    </lineage>
</organism>
<feature type="domain" description="Restriction system protein Mrr-like N-terminal" evidence="1">
    <location>
        <begin position="46"/>
        <end position="110"/>
    </location>
</feature>
<dbReference type="EMBL" id="JAAMRD010000078">
    <property type="protein sequence ID" value="MBA1307494.1"/>
    <property type="molecule type" value="Genomic_DNA"/>
</dbReference>
<comment type="caution">
    <text evidence="2">The sequence shown here is derived from an EMBL/GenBank/DDBJ whole genome shotgun (WGS) entry which is preliminary data.</text>
</comment>
<dbReference type="GO" id="GO:0004519">
    <property type="term" value="F:endonuclease activity"/>
    <property type="evidence" value="ECO:0007669"/>
    <property type="project" value="UniProtKB-KW"/>
</dbReference>
<gene>
    <name evidence="2" type="ORF">G7024_24375</name>
</gene>
<reference evidence="2" key="1">
    <citation type="submission" date="2020-02" db="EMBL/GenBank/DDBJ databases">
        <title>Synteny-based analysis reveals conserved mechanism for high triclosan tolerance in Pseudomonas, as well as instances of horizontal transfer.</title>
        <authorList>
            <person name="Mcfarland A.G."/>
            <person name="Bertucci H.K."/>
            <person name="Litmann E."/>
            <person name="Shen J."/>
            <person name="Huttenhower C."/>
            <person name="Hartmann E.M."/>
        </authorList>
    </citation>
    <scope>NUCLEOTIDE SEQUENCE</scope>
    <source>
        <strain evidence="2">109A1</strain>
    </source>
</reference>
<feature type="non-terminal residue" evidence="2">
    <location>
        <position position="110"/>
    </location>
</feature>
<accession>A0AA40RXR3</accession>
<protein>
    <submittedName>
        <fullName evidence="2">Restriction endonuclease</fullName>
    </submittedName>
</protein>
<keyword evidence="2" id="KW-0255">Endonuclease</keyword>
<dbReference type="AlphaFoldDB" id="A0AA40RXR3"/>
<dbReference type="Proteomes" id="UP001138621">
    <property type="component" value="Unassembled WGS sequence"/>
</dbReference>
<dbReference type="InterPro" id="IPR025745">
    <property type="entry name" value="Mrr-like_N_dom"/>
</dbReference>
<name>A0AA40RXR3_STUST</name>
<keyword evidence="2" id="KW-0540">Nuclease</keyword>
<sequence length="110" mass="12514">MVDLAYDHFGITRKVTEAETNMPKNWLSFMNSDTNLNYMEKFGVVAIIQALQSYGGPTKAALVKEKAAEYPYFTNLDREKKSNSNGKSQLDFRLQWAMSHLKKAGLLYSP</sequence>
<evidence type="ECO:0000313" key="2">
    <source>
        <dbReference type="EMBL" id="MBA1307494.1"/>
    </source>
</evidence>